<keyword evidence="2" id="KW-1185">Reference proteome</keyword>
<evidence type="ECO:0000313" key="1">
    <source>
        <dbReference type="EMBL" id="KAF7544310.1"/>
    </source>
</evidence>
<gene>
    <name evidence="1" type="ORF">G7Z17_g10054</name>
</gene>
<protein>
    <submittedName>
        <fullName evidence="1">Uncharacterized protein</fullName>
    </submittedName>
</protein>
<dbReference type="Proteomes" id="UP000722485">
    <property type="component" value="Unassembled WGS sequence"/>
</dbReference>
<organism evidence="1 2">
    <name type="scientific">Cylindrodendrum hubeiense</name>
    <dbReference type="NCBI Taxonomy" id="595255"/>
    <lineage>
        <taxon>Eukaryota</taxon>
        <taxon>Fungi</taxon>
        <taxon>Dikarya</taxon>
        <taxon>Ascomycota</taxon>
        <taxon>Pezizomycotina</taxon>
        <taxon>Sordariomycetes</taxon>
        <taxon>Hypocreomycetidae</taxon>
        <taxon>Hypocreales</taxon>
        <taxon>Nectriaceae</taxon>
        <taxon>Cylindrodendrum</taxon>
    </lineage>
</organism>
<proteinExistence type="predicted"/>
<comment type="caution">
    <text evidence="1">The sequence shown here is derived from an EMBL/GenBank/DDBJ whole genome shotgun (WGS) entry which is preliminary data.</text>
</comment>
<dbReference type="AlphaFoldDB" id="A0A9P5L7K6"/>
<name>A0A9P5L7K6_9HYPO</name>
<accession>A0A9P5L7K6</accession>
<dbReference type="EMBL" id="JAANBB010000311">
    <property type="protein sequence ID" value="KAF7544310.1"/>
    <property type="molecule type" value="Genomic_DNA"/>
</dbReference>
<evidence type="ECO:0000313" key="2">
    <source>
        <dbReference type="Proteomes" id="UP000722485"/>
    </source>
</evidence>
<dbReference type="OrthoDB" id="3901509at2759"/>
<sequence>MRISKDVDLCFIDLANWEWDADAVRNAQDRGAVQRYFEALDRGFLGQAIRERYSFHGQLGPDGIVDSTGMHINELVISYLQEYLDENDDRLEATKMVLTEGLVNIDDPGIELVRQIVSMMDADPPAARRKRALRADVLSFLEDHELDLGEVDSVIDILIEE</sequence>
<reference evidence="1" key="1">
    <citation type="submission" date="2020-03" db="EMBL/GenBank/DDBJ databases">
        <title>Draft Genome Sequence of Cylindrodendrum hubeiense.</title>
        <authorList>
            <person name="Buettner E."/>
            <person name="Kellner H."/>
        </authorList>
    </citation>
    <scope>NUCLEOTIDE SEQUENCE</scope>
    <source>
        <strain evidence="1">IHI 201604</strain>
    </source>
</reference>